<evidence type="ECO:0000256" key="3">
    <source>
        <dbReference type="ARBA" id="ARBA00023285"/>
    </source>
</evidence>
<proteinExistence type="inferred from homology"/>
<sequence length="189" mass="20261">MEGCGKGMNIVSDKYDKNEYFVPEVLVSARAMEAAVKVLRSHISVEEAEESGKVVLAVVEVDVHDIGKNLVKILLDSAGFEILDLGKDVSSSKLIETIREEKPQIVGLSTLMSPTLEIMEDTLKAFEDKGVRDKVKVMVGGAIVDEDFAGEVGADGYAEDASKAVGLAEKLMGGEEFEAQGSCKSCNTE</sequence>
<dbReference type="SUPFAM" id="SSF47644">
    <property type="entry name" value="Methionine synthase domain"/>
    <property type="match status" value="1"/>
</dbReference>
<name>A0A1Q6DTV5_METT1</name>
<dbReference type="GO" id="GO:0005829">
    <property type="term" value="C:cytosol"/>
    <property type="evidence" value="ECO:0007669"/>
    <property type="project" value="TreeGrafter"/>
</dbReference>
<dbReference type="InterPro" id="IPR006158">
    <property type="entry name" value="Cobalamin-bd"/>
</dbReference>
<evidence type="ECO:0000259" key="5">
    <source>
        <dbReference type="PROSITE" id="PS51337"/>
    </source>
</evidence>
<feature type="domain" description="B12-binding N-terminal" evidence="5">
    <location>
        <begin position="1"/>
        <end position="51"/>
    </location>
</feature>
<keyword evidence="3" id="KW-0170">Cobalt</keyword>
<dbReference type="SUPFAM" id="SSF52242">
    <property type="entry name" value="Cobalamin (vitamin B12)-binding domain"/>
    <property type="match status" value="1"/>
</dbReference>
<comment type="caution">
    <text evidence="6">The sequence shown here is derived from an EMBL/GenBank/DDBJ whole genome shotgun (WGS) entry which is preliminary data.</text>
</comment>
<dbReference type="EMBL" id="MSDW01000001">
    <property type="protein sequence ID" value="OKY77810.1"/>
    <property type="molecule type" value="Genomic_DNA"/>
</dbReference>
<dbReference type="PROSITE" id="PS51337">
    <property type="entry name" value="B12_BINDING_NTER"/>
    <property type="match status" value="1"/>
</dbReference>
<dbReference type="STRING" id="1903181.BTN85_0282"/>
<accession>A0A1Q6DTV5</accession>
<evidence type="ECO:0000259" key="4">
    <source>
        <dbReference type="PROSITE" id="PS51332"/>
    </source>
</evidence>
<dbReference type="InterPro" id="IPR036594">
    <property type="entry name" value="Meth_synthase_dom"/>
</dbReference>
<keyword evidence="7" id="KW-1185">Reference proteome</keyword>
<dbReference type="InterPro" id="IPR036724">
    <property type="entry name" value="Cobalamin-bd_sf"/>
</dbReference>
<dbReference type="Proteomes" id="UP000185744">
    <property type="component" value="Unassembled WGS sequence"/>
</dbReference>
<organism evidence="6 7">
    <name type="scientific">Methanohalarchaeum thermophilum</name>
    <dbReference type="NCBI Taxonomy" id="1903181"/>
    <lineage>
        <taxon>Archaea</taxon>
        <taxon>Methanobacteriati</taxon>
        <taxon>Methanobacteriota</taxon>
        <taxon>Methanonatronarchaeia</taxon>
        <taxon>Methanonatronarchaeales</taxon>
        <taxon>Methanonatronarchaeaceae</taxon>
        <taxon>Candidatus Methanohalarchaeum</taxon>
    </lineage>
</organism>
<dbReference type="GO" id="GO:0046653">
    <property type="term" value="P:tetrahydrofolate metabolic process"/>
    <property type="evidence" value="ECO:0007669"/>
    <property type="project" value="TreeGrafter"/>
</dbReference>
<dbReference type="GO" id="GO:0046872">
    <property type="term" value="F:metal ion binding"/>
    <property type="evidence" value="ECO:0007669"/>
    <property type="project" value="UniProtKB-KW"/>
</dbReference>
<dbReference type="FunFam" id="3.40.50.280:FF:000003">
    <property type="entry name" value="Dimethylamine methyltransferase corrinoid protein"/>
    <property type="match status" value="1"/>
</dbReference>
<dbReference type="Pfam" id="PF02607">
    <property type="entry name" value="B12-binding_2"/>
    <property type="match status" value="1"/>
</dbReference>
<dbReference type="InterPro" id="IPR003759">
    <property type="entry name" value="Cbl-bd_cap"/>
</dbReference>
<dbReference type="PANTHER" id="PTHR45833:SF1">
    <property type="entry name" value="METHIONINE SYNTHASE"/>
    <property type="match status" value="1"/>
</dbReference>
<feature type="domain" description="B12-binding" evidence="4">
    <location>
        <begin position="51"/>
        <end position="182"/>
    </location>
</feature>
<dbReference type="Gene3D" id="3.40.50.280">
    <property type="entry name" value="Cobalamin-binding domain"/>
    <property type="match status" value="1"/>
</dbReference>
<dbReference type="PROSITE" id="PS51332">
    <property type="entry name" value="B12_BINDING"/>
    <property type="match status" value="1"/>
</dbReference>
<dbReference type="Pfam" id="PF02310">
    <property type="entry name" value="B12-binding"/>
    <property type="match status" value="1"/>
</dbReference>
<evidence type="ECO:0000313" key="6">
    <source>
        <dbReference type="EMBL" id="OKY77810.1"/>
    </source>
</evidence>
<comment type="similarity">
    <text evidence="1">Belongs to the methylamine corrinoid protein family.</text>
</comment>
<evidence type="ECO:0000256" key="1">
    <source>
        <dbReference type="ARBA" id="ARBA00010854"/>
    </source>
</evidence>
<dbReference type="GO" id="GO:0050667">
    <property type="term" value="P:homocysteine metabolic process"/>
    <property type="evidence" value="ECO:0007669"/>
    <property type="project" value="TreeGrafter"/>
</dbReference>
<dbReference type="AlphaFoldDB" id="A0A1Q6DTV5"/>
<protein>
    <submittedName>
        <fullName evidence="6">Trimethylamine corrinoid protein MtbC1</fullName>
    </submittedName>
</protein>
<dbReference type="PANTHER" id="PTHR45833">
    <property type="entry name" value="METHIONINE SYNTHASE"/>
    <property type="match status" value="1"/>
</dbReference>
<dbReference type="Gene3D" id="1.10.1240.10">
    <property type="entry name" value="Methionine synthase domain"/>
    <property type="match status" value="1"/>
</dbReference>
<keyword evidence="2" id="KW-0479">Metal-binding</keyword>
<evidence type="ECO:0000256" key="2">
    <source>
        <dbReference type="ARBA" id="ARBA00022723"/>
    </source>
</evidence>
<evidence type="ECO:0000313" key="7">
    <source>
        <dbReference type="Proteomes" id="UP000185744"/>
    </source>
</evidence>
<dbReference type="InterPro" id="IPR050554">
    <property type="entry name" value="Met_Synthase/Corrinoid"/>
</dbReference>
<reference evidence="6" key="1">
    <citation type="submission" date="2016-12" db="EMBL/GenBank/DDBJ databases">
        <title>Discovery of methanogenic haloarchaea.</title>
        <authorList>
            <person name="Sorokin D.Y."/>
            <person name="Makarova K.S."/>
            <person name="Abbas B."/>
            <person name="Ferrer M."/>
            <person name="Golyshin P.N."/>
        </authorList>
    </citation>
    <scope>NUCLEOTIDE SEQUENCE [LARGE SCALE GENOMIC DNA]</scope>
    <source>
        <strain evidence="6">HMET1</strain>
    </source>
</reference>
<gene>
    <name evidence="6" type="ORF">BTN85_0282</name>
</gene>
<dbReference type="GO" id="GO:0008705">
    <property type="term" value="F:methionine synthase activity"/>
    <property type="evidence" value="ECO:0007669"/>
    <property type="project" value="TreeGrafter"/>
</dbReference>
<dbReference type="SMART" id="SM01018">
    <property type="entry name" value="B12-binding_2"/>
    <property type="match status" value="1"/>
</dbReference>
<dbReference type="InParanoid" id="A0A1Q6DTV5"/>
<dbReference type="GO" id="GO:0031419">
    <property type="term" value="F:cobalamin binding"/>
    <property type="evidence" value="ECO:0007669"/>
    <property type="project" value="InterPro"/>
</dbReference>